<evidence type="ECO:0000259" key="1">
    <source>
        <dbReference type="Pfam" id="PF13453"/>
    </source>
</evidence>
<accession>A0A382J1U1</accession>
<proteinExistence type="predicted"/>
<organism evidence="2">
    <name type="scientific">marine metagenome</name>
    <dbReference type="NCBI Taxonomy" id="408172"/>
    <lineage>
        <taxon>unclassified sequences</taxon>
        <taxon>metagenomes</taxon>
        <taxon>ecological metagenomes</taxon>
    </lineage>
</organism>
<feature type="non-terminal residue" evidence="2">
    <location>
        <position position="34"/>
    </location>
</feature>
<feature type="domain" description="Transcription factor zinc-finger" evidence="1">
    <location>
        <begin position="10"/>
        <end position="33"/>
    </location>
</feature>
<name>A0A382J1U1_9ZZZZ</name>
<dbReference type="AlphaFoldDB" id="A0A382J1U1"/>
<protein>
    <recommendedName>
        <fullName evidence="1">Transcription factor zinc-finger domain-containing protein</fullName>
    </recommendedName>
</protein>
<sequence length="34" mass="3700">MEEYTLSASSGVVMVDRCTDCKGIWFDTGEAGQL</sequence>
<dbReference type="InterPro" id="IPR027392">
    <property type="entry name" value="TF_Znf"/>
</dbReference>
<gene>
    <name evidence="2" type="ORF">METZ01_LOCUS257655</name>
</gene>
<evidence type="ECO:0000313" key="2">
    <source>
        <dbReference type="EMBL" id="SVC04801.1"/>
    </source>
</evidence>
<dbReference type="Pfam" id="PF13453">
    <property type="entry name" value="Zn_ribbon_TFIIB"/>
    <property type="match status" value="1"/>
</dbReference>
<dbReference type="EMBL" id="UINC01070555">
    <property type="protein sequence ID" value="SVC04801.1"/>
    <property type="molecule type" value="Genomic_DNA"/>
</dbReference>
<reference evidence="2" key="1">
    <citation type="submission" date="2018-05" db="EMBL/GenBank/DDBJ databases">
        <authorList>
            <person name="Lanie J.A."/>
            <person name="Ng W.-L."/>
            <person name="Kazmierczak K.M."/>
            <person name="Andrzejewski T.M."/>
            <person name="Davidsen T.M."/>
            <person name="Wayne K.J."/>
            <person name="Tettelin H."/>
            <person name="Glass J.I."/>
            <person name="Rusch D."/>
            <person name="Podicherti R."/>
            <person name="Tsui H.-C.T."/>
            <person name="Winkler M.E."/>
        </authorList>
    </citation>
    <scope>NUCLEOTIDE SEQUENCE</scope>
</reference>